<keyword evidence="2 9" id="KW-0808">Transferase</keyword>
<protein>
    <recommendedName>
        <fullName evidence="9">Phosphopantetheine adenylyltransferase</fullName>
        <ecNumber evidence="9">2.7.7.3</ecNumber>
    </recommendedName>
    <alternativeName>
        <fullName evidence="9">Dephospho-CoA pyrophosphorylase</fullName>
    </alternativeName>
    <alternativeName>
        <fullName evidence="9">Pantetheine-phosphate adenylyltransferase</fullName>
        <shortName evidence="9">PPAT</shortName>
    </alternativeName>
</protein>
<dbReference type="InterPro" id="IPR004821">
    <property type="entry name" value="Cyt_trans-like"/>
</dbReference>
<feature type="binding site" evidence="9">
    <location>
        <begin position="88"/>
        <end position="90"/>
    </location>
    <ligand>
        <name>ATP</name>
        <dbReference type="ChEBI" id="CHEBI:30616"/>
    </ligand>
</feature>
<dbReference type="GO" id="GO:0015937">
    <property type="term" value="P:coenzyme A biosynthetic process"/>
    <property type="evidence" value="ECO:0007669"/>
    <property type="project" value="UniProtKB-UniRule"/>
</dbReference>
<feature type="binding site" evidence="9">
    <location>
        <begin position="123"/>
        <end position="129"/>
    </location>
    <ligand>
        <name>ATP</name>
        <dbReference type="ChEBI" id="CHEBI:30616"/>
    </ligand>
</feature>
<dbReference type="Proteomes" id="UP000231019">
    <property type="component" value="Unassembled WGS sequence"/>
</dbReference>
<feature type="binding site" evidence="9">
    <location>
        <position position="41"/>
    </location>
    <ligand>
        <name>substrate</name>
    </ligand>
</feature>
<feature type="binding site" evidence="9">
    <location>
        <position position="73"/>
    </location>
    <ligand>
        <name>substrate</name>
    </ligand>
</feature>
<comment type="catalytic activity">
    <reaction evidence="8 9">
        <text>(R)-4'-phosphopantetheine + ATP + H(+) = 3'-dephospho-CoA + diphosphate</text>
        <dbReference type="Rhea" id="RHEA:19801"/>
        <dbReference type="ChEBI" id="CHEBI:15378"/>
        <dbReference type="ChEBI" id="CHEBI:30616"/>
        <dbReference type="ChEBI" id="CHEBI:33019"/>
        <dbReference type="ChEBI" id="CHEBI:57328"/>
        <dbReference type="ChEBI" id="CHEBI:61723"/>
        <dbReference type="EC" id="2.7.7.3"/>
    </reaction>
</comment>
<feature type="site" description="Transition state stabilizer" evidence="9">
    <location>
        <position position="17"/>
    </location>
</feature>
<dbReference type="EC" id="2.7.7.3" evidence="9"/>
<sequence length="161" mass="18178">MTRAIYPGSFDPVTNGHLDIMERAAHLFDEVIVAVSTNIAKKCTFSVEERQEMIRQSTQHLPNLKIDGCDGLIVDYARQVQGNVIIRGLRAVSDFEIELKMALMNKHLNPEVDTVFLMPKAEYMFLNSSLIREIAGFGGNISDFVSPCVEELLRKKYNSIK</sequence>
<dbReference type="PANTHER" id="PTHR21342">
    <property type="entry name" value="PHOSPHOPANTETHEINE ADENYLYLTRANSFERASE"/>
    <property type="match status" value="1"/>
</dbReference>
<feature type="binding site" evidence="9">
    <location>
        <position position="98"/>
    </location>
    <ligand>
        <name>ATP</name>
        <dbReference type="ChEBI" id="CHEBI:30616"/>
    </ligand>
</feature>
<keyword evidence="4 9" id="KW-0547">Nucleotide-binding</keyword>
<dbReference type="Gene3D" id="3.40.50.620">
    <property type="entry name" value="HUPs"/>
    <property type="match status" value="1"/>
</dbReference>
<evidence type="ECO:0000256" key="4">
    <source>
        <dbReference type="ARBA" id="ARBA00022741"/>
    </source>
</evidence>
<evidence type="ECO:0000256" key="3">
    <source>
        <dbReference type="ARBA" id="ARBA00022695"/>
    </source>
</evidence>
<evidence type="ECO:0000259" key="10">
    <source>
        <dbReference type="Pfam" id="PF01467"/>
    </source>
</evidence>
<keyword evidence="5 9" id="KW-0067">ATP-binding</keyword>
<proteinExistence type="inferred from homology"/>
<evidence type="ECO:0000256" key="6">
    <source>
        <dbReference type="ARBA" id="ARBA00022842"/>
    </source>
</evidence>
<dbReference type="GO" id="GO:0005524">
    <property type="term" value="F:ATP binding"/>
    <property type="evidence" value="ECO:0007669"/>
    <property type="project" value="UniProtKB-KW"/>
</dbReference>
<feature type="binding site" evidence="9">
    <location>
        <position position="17"/>
    </location>
    <ligand>
        <name>ATP</name>
        <dbReference type="ChEBI" id="CHEBI:30616"/>
    </ligand>
</feature>
<evidence type="ECO:0000256" key="9">
    <source>
        <dbReference type="HAMAP-Rule" id="MF_00151"/>
    </source>
</evidence>
<feature type="binding site" evidence="9">
    <location>
        <position position="9"/>
    </location>
    <ligand>
        <name>substrate</name>
    </ligand>
</feature>
<evidence type="ECO:0000256" key="7">
    <source>
        <dbReference type="ARBA" id="ARBA00022993"/>
    </source>
</evidence>
<dbReference type="GO" id="GO:0004595">
    <property type="term" value="F:pantetheine-phosphate adenylyltransferase activity"/>
    <property type="evidence" value="ECO:0007669"/>
    <property type="project" value="UniProtKB-UniRule"/>
</dbReference>
<comment type="pathway">
    <text evidence="9">Cofactor biosynthesis; coenzyme A biosynthesis; CoA from (R)-pantothenate: step 4/5.</text>
</comment>
<comment type="function">
    <text evidence="9">Reversibly transfers an adenylyl group from ATP to 4'-phosphopantetheine, yielding dephospho-CoA (dPCoA) and pyrophosphate.</text>
</comment>
<comment type="similarity">
    <text evidence="9">Belongs to the bacterial CoaD family.</text>
</comment>
<dbReference type="SUPFAM" id="SSF52374">
    <property type="entry name" value="Nucleotidylyl transferase"/>
    <property type="match status" value="1"/>
</dbReference>
<dbReference type="GO" id="GO:0005737">
    <property type="term" value="C:cytoplasm"/>
    <property type="evidence" value="ECO:0007669"/>
    <property type="project" value="UniProtKB-SubCell"/>
</dbReference>
<evidence type="ECO:0000256" key="2">
    <source>
        <dbReference type="ARBA" id="ARBA00022679"/>
    </source>
</evidence>
<evidence type="ECO:0000256" key="5">
    <source>
        <dbReference type="ARBA" id="ARBA00022840"/>
    </source>
</evidence>
<dbReference type="NCBIfam" id="TIGR00125">
    <property type="entry name" value="cyt_tran_rel"/>
    <property type="match status" value="1"/>
</dbReference>
<dbReference type="InterPro" id="IPR014729">
    <property type="entry name" value="Rossmann-like_a/b/a_fold"/>
</dbReference>
<keyword evidence="7 9" id="KW-0173">Coenzyme A biosynthesis</keyword>
<gene>
    <name evidence="9" type="primary">coaD</name>
    <name evidence="11" type="ORF">COW36_23685</name>
</gene>
<dbReference type="CDD" id="cd02163">
    <property type="entry name" value="PPAT"/>
    <property type="match status" value="1"/>
</dbReference>
<comment type="subcellular location">
    <subcellularLocation>
        <location evidence="9">Cytoplasm</location>
    </subcellularLocation>
</comment>
<comment type="cofactor">
    <cofactor evidence="9">
        <name>Mg(2+)</name>
        <dbReference type="ChEBI" id="CHEBI:18420"/>
    </cofactor>
</comment>
<evidence type="ECO:0000313" key="11">
    <source>
        <dbReference type="EMBL" id="PIW14039.1"/>
    </source>
</evidence>
<keyword evidence="6 9" id="KW-0460">Magnesium</keyword>
<dbReference type="AlphaFoldDB" id="A0A2M7FY46"/>
<accession>A0A2M7FY46</accession>
<comment type="caution">
    <text evidence="11">The sequence shown here is derived from an EMBL/GenBank/DDBJ whole genome shotgun (WGS) entry which is preliminary data.</text>
</comment>
<name>A0A2M7FY46_9BACT</name>
<dbReference type="PANTHER" id="PTHR21342:SF1">
    <property type="entry name" value="PHOSPHOPANTETHEINE ADENYLYLTRANSFERASE"/>
    <property type="match status" value="1"/>
</dbReference>
<dbReference type="EMBL" id="PFFQ01000065">
    <property type="protein sequence ID" value="PIW14039.1"/>
    <property type="molecule type" value="Genomic_DNA"/>
</dbReference>
<dbReference type="Pfam" id="PF01467">
    <property type="entry name" value="CTP_transf_like"/>
    <property type="match status" value="1"/>
</dbReference>
<keyword evidence="3 9" id="KW-0548">Nucleotidyltransferase</keyword>
<comment type="subunit">
    <text evidence="9">Homohexamer.</text>
</comment>
<reference evidence="11 12" key="1">
    <citation type="submission" date="2017-09" db="EMBL/GenBank/DDBJ databases">
        <title>Depth-based differentiation of microbial function through sediment-hosted aquifers and enrichment of novel symbionts in the deep terrestrial subsurface.</title>
        <authorList>
            <person name="Probst A.J."/>
            <person name="Ladd B."/>
            <person name="Jarett J.K."/>
            <person name="Geller-Mcgrath D.E."/>
            <person name="Sieber C.M."/>
            <person name="Emerson J.B."/>
            <person name="Anantharaman K."/>
            <person name="Thomas B.C."/>
            <person name="Malmstrom R."/>
            <person name="Stieglmeier M."/>
            <person name="Klingl A."/>
            <person name="Woyke T."/>
            <person name="Ryan C.M."/>
            <person name="Banfield J.F."/>
        </authorList>
    </citation>
    <scope>NUCLEOTIDE SEQUENCE [LARGE SCALE GENOMIC DNA]</scope>
    <source>
        <strain evidence="11">CG17_big_fil_post_rev_8_21_14_2_50_48_46</strain>
    </source>
</reference>
<evidence type="ECO:0000313" key="12">
    <source>
        <dbReference type="Proteomes" id="UP000231019"/>
    </source>
</evidence>
<dbReference type="PRINTS" id="PR01020">
    <property type="entry name" value="LPSBIOSNTHSS"/>
</dbReference>
<dbReference type="NCBIfam" id="TIGR01510">
    <property type="entry name" value="coaD_prev_kdtB"/>
    <property type="match status" value="1"/>
</dbReference>
<dbReference type="HAMAP" id="MF_00151">
    <property type="entry name" value="PPAT_bact"/>
    <property type="match status" value="1"/>
</dbReference>
<evidence type="ECO:0000256" key="8">
    <source>
        <dbReference type="ARBA" id="ARBA00029346"/>
    </source>
</evidence>
<organism evidence="11 12">
    <name type="scientific">bacterium (Candidatus Blackallbacteria) CG17_big_fil_post_rev_8_21_14_2_50_48_46</name>
    <dbReference type="NCBI Taxonomy" id="2014261"/>
    <lineage>
        <taxon>Bacteria</taxon>
        <taxon>Candidatus Blackallbacteria</taxon>
    </lineage>
</organism>
<dbReference type="InterPro" id="IPR001980">
    <property type="entry name" value="PPAT"/>
</dbReference>
<keyword evidence="1 9" id="KW-0963">Cytoplasm</keyword>
<dbReference type="UniPathway" id="UPA00241">
    <property type="reaction ID" value="UER00355"/>
</dbReference>
<feature type="domain" description="Cytidyltransferase-like" evidence="10">
    <location>
        <begin position="5"/>
        <end position="133"/>
    </location>
</feature>
<feature type="binding site" evidence="9">
    <location>
        <begin position="9"/>
        <end position="10"/>
    </location>
    <ligand>
        <name>ATP</name>
        <dbReference type="ChEBI" id="CHEBI:30616"/>
    </ligand>
</feature>
<evidence type="ECO:0000256" key="1">
    <source>
        <dbReference type="ARBA" id="ARBA00022490"/>
    </source>
</evidence>
<feature type="binding site" evidence="9">
    <location>
        <position position="87"/>
    </location>
    <ligand>
        <name>substrate</name>
    </ligand>
</feature>